<protein>
    <recommendedName>
        <fullName evidence="3">Metallo-beta-lactamase domain-containing protein 1</fullName>
    </recommendedName>
    <alternativeName>
        <fullName evidence="4">Endoribonuclease MBLAC1</fullName>
    </alternativeName>
</protein>
<dbReference type="InterPro" id="IPR001279">
    <property type="entry name" value="Metallo-B-lactamas"/>
</dbReference>
<dbReference type="Proteomes" id="UP001566132">
    <property type="component" value="Unassembled WGS sequence"/>
</dbReference>
<dbReference type="EMBL" id="JBDJPC010000004">
    <property type="protein sequence ID" value="KAL1506567.1"/>
    <property type="molecule type" value="Genomic_DNA"/>
</dbReference>
<evidence type="ECO:0000256" key="1">
    <source>
        <dbReference type="ARBA" id="ARBA00004514"/>
    </source>
</evidence>
<dbReference type="Pfam" id="PF00753">
    <property type="entry name" value="Lactamase_B"/>
    <property type="match status" value="1"/>
</dbReference>
<comment type="subcellular location">
    <subcellularLocation>
        <location evidence="1">Cytoplasm</location>
        <location evidence="1">Cytosol</location>
    </subcellularLocation>
</comment>
<dbReference type="GO" id="GO:0031123">
    <property type="term" value="P:RNA 3'-end processing"/>
    <property type="evidence" value="ECO:0007669"/>
    <property type="project" value="UniProtKB-ARBA"/>
</dbReference>
<dbReference type="InterPro" id="IPR036866">
    <property type="entry name" value="RibonucZ/Hydroxyglut_hydro"/>
</dbReference>
<reference evidence="8 9" key="1">
    <citation type="submission" date="2024-05" db="EMBL/GenBank/DDBJ databases">
        <title>Genetic variation in Jamaican populations of the coffee berry borer (Hypothenemus hampei).</title>
        <authorList>
            <person name="Errbii M."/>
            <person name="Myrie A."/>
        </authorList>
    </citation>
    <scope>NUCLEOTIDE SEQUENCE [LARGE SCALE GENOMIC DNA]</scope>
    <source>
        <strain evidence="8">JA-Hopewell-2020-01-JO</strain>
        <tissue evidence="8">Whole body</tissue>
    </source>
</reference>
<evidence type="ECO:0000256" key="6">
    <source>
        <dbReference type="ARBA" id="ARBA00045869"/>
    </source>
</evidence>
<comment type="catalytic activity">
    <reaction evidence="5">
        <text>a ribonucleotidyl-ribonucleotide-RNA + H2O = a 3'-end ribonucleotide-RNA + a 5'-end 5'-phospho-ribonucleoside-RNA + H(+)</text>
        <dbReference type="Rhea" id="RHEA:68096"/>
        <dbReference type="Rhea" id="RHEA-COMP:15179"/>
        <dbReference type="Rhea" id="RHEA-COMP:17355"/>
        <dbReference type="Rhea" id="RHEA-COMP:17428"/>
        <dbReference type="ChEBI" id="CHEBI:15377"/>
        <dbReference type="ChEBI" id="CHEBI:15378"/>
        <dbReference type="ChEBI" id="CHEBI:74896"/>
        <dbReference type="ChEBI" id="CHEBI:138282"/>
        <dbReference type="ChEBI" id="CHEBI:173118"/>
    </reaction>
    <physiologicalReaction direction="left-to-right" evidence="5">
        <dbReference type="Rhea" id="RHEA:68097"/>
    </physiologicalReaction>
</comment>
<dbReference type="PANTHER" id="PTHR23200:SF48">
    <property type="entry name" value="METALLO-BETA-LACTAMASE DOMAIN-CONTAINING PROTEIN 1"/>
    <property type="match status" value="1"/>
</dbReference>
<evidence type="ECO:0000313" key="8">
    <source>
        <dbReference type="EMBL" id="KAL1506567.1"/>
    </source>
</evidence>
<gene>
    <name evidence="8" type="ORF">ABEB36_005903</name>
</gene>
<dbReference type="GO" id="GO:0005829">
    <property type="term" value="C:cytosol"/>
    <property type="evidence" value="ECO:0007669"/>
    <property type="project" value="UniProtKB-SubCell"/>
</dbReference>
<dbReference type="SUPFAM" id="SSF56281">
    <property type="entry name" value="Metallo-hydrolase/oxidoreductase"/>
    <property type="match status" value="1"/>
</dbReference>
<evidence type="ECO:0000256" key="4">
    <source>
        <dbReference type="ARBA" id="ARBA00032988"/>
    </source>
</evidence>
<accession>A0ABD1EZU4</accession>
<evidence type="ECO:0000313" key="9">
    <source>
        <dbReference type="Proteomes" id="UP001566132"/>
    </source>
</evidence>
<comment type="subunit">
    <text evidence="2">Homodimer.</text>
</comment>
<organism evidence="8 9">
    <name type="scientific">Hypothenemus hampei</name>
    <name type="common">Coffee berry borer</name>
    <dbReference type="NCBI Taxonomy" id="57062"/>
    <lineage>
        <taxon>Eukaryota</taxon>
        <taxon>Metazoa</taxon>
        <taxon>Ecdysozoa</taxon>
        <taxon>Arthropoda</taxon>
        <taxon>Hexapoda</taxon>
        <taxon>Insecta</taxon>
        <taxon>Pterygota</taxon>
        <taxon>Neoptera</taxon>
        <taxon>Endopterygota</taxon>
        <taxon>Coleoptera</taxon>
        <taxon>Polyphaga</taxon>
        <taxon>Cucujiformia</taxon>
        <taxon>Curculionidae</taxon>
        <taxon>Scolytinae</taxon>
        <taxon>Hypothenemus</taxon>
    </lineage>
</organism>
<dbReference type="InterPro" id="IPR039344">
    <property type="entry name" value="MBLAC1"/>
</dbReference>
<dbReference type="PANTHER" id="PTHR23200">
    <property type="entry name" value="METALLO-BETA-LACTAMASE DOMAIN-CONTAINING PROTEIN 1"/>
    <property type="match status" value="1"/>
</dbReference>
<dbReference type="CDD" id="cd07711">
    <property type="entry name" value="MBLAC1-like_MBL-fold"/>
    <property type="match status" value="1"/>
</dbReference>
<evidence type="ECO:0000256" key="3">
    <source>
        <dbReference type="ARBA" id="ARBA00014856"/>
    </source>
</evidence>
<evidence type="ECO:0000256" key="5">
    <source>
        <dbReference type="ARBA" id="ARBA00044690"/>
    </source>
</evidence>
<evidence type="ECO:0000256" key="2">
    <source>
        <dbReference type="ARBA" id="ARBA00011738"/>
    </source>
</evidence>
<dbReference type="AlphaFoldDB" id="A0ABD1EZU4"/>
<keyword evidence="9" id="KW-1185">Reference proteome</keyword>
<dbReference type="SMART" id="SM00849">
    <property type="entry name" value="Lactamase_B"/>
    <property type="match status" value="1"/>
</dbReference>
<sequence>MQHIFLAINKMSQMSILFPGYSNVAGDIMKANCSCTLIKGPPNCIIDTMTAWDGSRLIEALKLHNLHPDDIDYVICTHGHSDHIGNNNLFQNATHIVGFSISKRDEYSLSHDFSKGAEFQISDDIKVVPTPGHTLQDVSVIFNNNDVLYAITGDLFEKEEDLENDNIWISAGSDNEQLQRDNREKILKLVDFIVPGHGPMFQVPKK</sequence>
<comment type="caution">
    <text evidence="8">The sequence shown here is derived from an EMBL/GenBank/DDBJ whole genome shotgun (WGS) entry which is preliminary data.</text>
</comment>
<feature type="domain" description="Metallo-beta-lactamase" evidence="7">
    <location>
        <begin position="32"/>
        <end position="197"/>
    </location>
</feature>
<evidence type="ECO:0000259" key="7">
    <source>
        <dbReference type="SMART" id="SM00849"/>
    </source>
</evidence>
<proteinExistence type="predicted"/>
<comment type="function">
    <text evidence="6">Endoribonuclease that catalyzes the hydrolysis of histone-coding pre-mRNA 3'-end. Involved in histone pre-mRNA processing during the S-phase of the cell cycle, which is required for entering/progressing through S-phase. Cleaves histone pre-mRNA at a major and a minor cleavage site after the 5'-ACCCA-3' and the 5'-ACCCACA-3' sequence, respectively, and located downstream of the stem-loop. May require the presence of the HDE element located at the histone pre-RNA 3'-end to avoid non-specific cleavage.</text>
</comment>
<dbReference type="Gene3D" id="3.60.15.10">
    <property type="entry name" value="Ribonuclease Z/Hydroxyacylglutathione hydrolase-like"/>
    <property type="match status" value="1"/>
</dbReference>
<name>A0ABD1EZU4_HYPHA</name>